<keyword evidence="1" id="KW-1133">Transmembrane helix</keyword>
<keyword evidence="3" id="KW-1185">Reference proteome</keyword>
<feature type="transmembrane region" description="Helical" evidence="1">
    <location>
        <begin position="769"/>
        <end position="790"/>
    </location>
</feature>
<keyword evidence="1" id="KW-0472">Membrane</keyword>
<keyword evidence="1" id="KW-0812">Transmembrane</keyword>
<sequence>MADIDIPRFKLYFWTGTPPSTLLWRPGIANNIHIQHIKEMETLAPRLLDLTMCGSRVTSLDGSVSTLACLVEIDSEVHGLTVAHAFSHLVSRVPGQDQEQQNICSPGASDNSPSEVCFEDDAFVEDDVEYDIPEDGNTIDLDTHASAFNLEPDIINEDLRLEEQGNTSAVLIMEPASPDIPDLDWALIKMSVEESKKPNFYLAANNEQKPILLHTIAQHHPGQERQVLIIRTLQDPRPGTLLSGSSFIGGITRAGQCEVWNIAFAGAHGLVKGDSGSLVVDRETSEIYGYVIGLNAFGEAYVMPMTATLAQIKESLGADRAMLPNPYSLVRNMTKNPALASTSSLSWCYLEQALNDQESTITAAETAPTDPEFDRNSALSSPSPCPPFADLNTALERVSSYPLVNEDTTTHSFSNPYQPPPEFGPFQSRLIQEEEIVVFAETSPNQWQLRDWDLDIILNEQNINVAVFALRDFDMRQYRHYFHEMVDANVSSHNSGDFHCEYTVADTGAITPRVSWSCFAIKQVQDIYNYRWEQPCIHVDWDYDSGRQIVFVFDFLHRRTNLELASSFLDRVSDFEARMVNPFVWHRIFARDMYDRYSDAMWRLRHIVREQEKRRNDSANEETAFAALQDLARHCYNQSELVEVAEHTLNALVEQHRHWRQEEAETFRSRNSMVAWLKIQQGLLFEARRAHSLRVRSKTLSERLLNEINLASNLVSQASGQAASESATMIKCIAFLATVYLPGVYVSGIFGTSFFSFQSNGASNVSSDFWIFWAATVPLTVLTLLVWWAWHNYDRLHAYFRRISGTTSEAKAKTATKSLLISTPEQGAPDSNEDPFTWMTSPRFGRDDTQSWSINLRGYRRGKARIVRQGSV</sequence>
<organism evidence="2 3">
    <name type="scientific">Aspergillus keveii</name>
    <dbReference type="NCBI Taxonomy" id="714993"/>
    <lineage>
        <taxon>Eukaryota</taxon>
        <taxon>Fungi</taxon>
        <taxon>Dikarya</taxon>
        <taxon>Ascomycota</taxon>
        <taxon>Pezizomycotina</taxon>
        <taxon>Eurotiomycetes</taxon>
        <taxon>Eurotiomycetidae</taxon>
        <taxon>Eurotiales</taxon>
        <taxon>Aspergillaceae</taxon>
        <taxon>Aspergillus</taxon>
        <taxon>Aspergillus subgen. Nidulantes</taxon>
    </lineage>
</organism>
<dbReference type="Gene3D" id="1.20.58.340">
    <property type="entry name" value="Magnesium transport protein CorA, transmembrane region"/>
    <property type="match status" value="1"/>
</dbReference>
<protein>
    <submittedName>
        <fullName evidence="2">Uncharacterized protein</fullName>
    </submittedName>
</protein>
<dbReference type="Proteomes" id="UP001610563">
    <property type="component" value="Unassembled WGS sequence"/>
</dbReference>
<comment type="caution">
    <text evidence="2">The sequence shown here is derived from an EMBL/GenBank/DDBJ whole genome shotgun (WGS) entry which is preliminary data.</text>
</comment>
<gene>
    <name evidence="2" type="ORF">BJX66DRAFT_340978</name>
</gene>
<proteinExistence type="predicted"/>
<reference evidence="2 3" key="1">
    <citation type="submission" date="2024-07" db="EMBL/GenBank/DDBJ databases">
        <title>Section-level genome sequencing and comparative genomics of Aspergillus sections Usti and Cavernicolus.</title>
        <authorList>
            <consortium name="Lawrence Berkeley National Laboratory"/>
            <person name="Nybo J.L."/>
            <person name="Vesth T.C."/>
            <person name="Theobald S."/>
            <person name="Frisvad J.C."/>
            <person name="Larsen T.O."/>
            <person name="Kjaerboelling I."/>
            <person name="Rothschild-Mancinelli K."/>
            <person name="Lyhne E.K."/>
            <person name="Kogle M.E."/>
            <person name="Barry K."/>
            <person name="Clum A."/>
            <person name="Na H."/>
            <person name="Ledsgaard L."/>
            <person name="Lin J."/>
            <person name="Lipzen A."/>
            <person name="Kuo A."/>
            <person name="Riley R."/>
            <person name="Mondo S."/>
            <person name="Labutti K."/>
            <person name="Haridas S."/>
            <person name="Pangalinan J."/>
            <person name="Salamov A.A."/>
            <person name="Simmons B.A."/>
            <person name="Magnuson J.K."/>
            <person name="Chen J."/>
            <person name="Drula E."/>
            <person name="Henrissat B."/>
            <person name="Wiebenga A."/>
            <person name="Lubbers R.J."/>
            <person name="Gomes A.C."/>
            <person name="Makela M.R."/>
            <person name="Stajich J."/>
            <person name="Grigoriev I.V."/>
            <person name="Mortensen U.H."/>
            <person name="De Vries R.P."/>
            <person name="Baker S.E."/>
            <person name="Andersen M.R."/>
        </authorList>
    </citation>
    <scope>NUCLEOTIDE SEQUENCE [LARGE SCALE GENOMIC DNA]</scope>
    <source>
        <strain evidence="2 3">CBS 209.92</strain>
    </source>
</reference>
<evidence type="ECO:0000313" key="2">
    <source>
        <dbReference type="EMBL" id="KAL2787666.1"/>
    </source>
</evidence>
<evidence type="ECO:0000313" key="3">
    <source>
        <dbReference type="Proteomes" id="UP001610563"/>
    </source>
</evidence>
<dbReference type="EMBL" id="JBFTWV010000092">
    <property type="protein sequence ID" value="KAL2787666.1"/>
    <property type="molecule type" value="Genomic_DNA"/>
</dbReference>
<feature type="transmembrane region" description="Helical" evidence="1">
    <location>
        <begin position="733"/>
        <end position="757"/>
    </location>
</feature>
<accession>A0ABR4FWM3</accession>
<evidence type="ECO:0000256" key="1">
    <source>
        <dbReference type="SAM" id="Phobius"/>
    </source>
</evidence>
<name>A0ABR4FWM3_9EURO</name>